<evidence type="ECO:0000313" key="3">
    <source>
        <dbReference type="Proteomes" id="UP000191987"/>
    </source>
</evidence>
<protein>
    <recommendedName>
        <fullName evidence="1">Glyoxalase-related protein domain-containing protein</fullName>
    </recommendedName>
</protein>
<reference evidence="2 3" key="1">
    <citation type="submission" date="2016-01" db="EMBL/GenBank/DDBJ databases">
        <authorList>
            <person name="Oliw E.H."/>
        </authorList>
    </citation>
    <scope>NUCLEOTIDE SEQUENCE [LARGE SCALE GENOMIC DNA]</scope>
    <source>
        <strain evidence="2 3">Zutra 3-1</strain>
    </source>
</reference>
<gene>
    <name evidence="2" type="ORF">AGR7C_Lc210011</name>
</gene>
<dbReference type="AlphaFoldDB" id="A0A1S7RPS4"/>
<name>A0A1S7RPS4_9HYPH</name>
<evidence type="ECO:0000259" key="1">
    <source>
        <dbReference type="Pfam" id="PF20066"/>
    </source>
</evidence>
<dbReference type="EMBL" id="FBWG01000040">
    <property type="protein sequence ID" value="CUX55677.1"/>
    <property type="molecule type" value="Genomic_DNA"/>
</dbReference>
<feature type="domain" description="Glyoxalase-related protein" evidence="1">
    <location>
        <begin position="31"/>
        <end position="102"/>
    </location>
</feature>
<evidence type="ECO:0000313" key="2">
    <source>
        <dbReference type="EMBL" id="CUX55677.1"/>
    </source>
</evidence>
<accession>A0A1S7RPS4</accession>
<sequence>MASATGTPSTHRPATAPPSTPIFWVQGWKVFYLGQPFVASVLGVQALGGDPERYRLTLHLDDPVDVVTFESFSAFRQRVHCNVDTSGRTVEKTSNGRPQVELVW</sequence>
<dbReference type="Pfam" id="PF20066">
    <property type="entry name" value="Glyoxalase_8"/>
    <property type="match status" value="1"/>
</dbReference>
<dbReference type="Proteomes" id="UP000191987">
    <property type="component" value="Unassembled WGS sequence"/>
</dbReference>
<dbReference type="InterPro" id="IPR045517">
    <property type="entry name" value="Glyoxalase_8"/>
</dbReference>
<organism evidence="2 3">
    <name type="scientific">Agrobacterium deltaense Zutra 3/1</name>
    <dbReference type="NCBI Taxonomy" id="1183427"/>
    <lineage>
        <taxon>Bacteria</taxon>
        <taxon>Pseudomonadati</taxon>
        <taxon>Pseudomonadota</taxon>
        <taxon>Alphaproteobacteria</taxon>
        <taxon>Hyphomicrobiales</taxon>
        <taxon>Rhizobiaceae</taxon>
        <taxon>Rhizobium/Agrobacterium group</taxon>
        <taxon>Agrobacterium</taxon>
    </lineage>
</organism>
<proteinExistence type="predicted"/>